<dbReference type="InterPro" id="IPR013207">
    <property type="entry name" value="LGFP"/>
</dbReference>
<dbReference type="Proteomes" id="UP000431080">
    <property type="component" value="Unassembled WGS sequence"/>
</dbReference>
<dbReference type="Pfam" id="PF08310">
    <property type="entry name" value="LGFP"/>
    <property type="match status" value="8"/>
</dbReference>
<gene>
    <name evidence="1" type="ORF">GE115_11850</name>
</gene>
<organism evidence="1 2">
    <name type="scientific">Agromyces agglutinans</name>
    <dbReference type="NCBI Taxonomy" id="2662258"/>
    <lineage>
        <taxon>Bacteria</taxon>
        <taxon>Bacillati</taxon>
        <taxon>Actinomycetota</taxon>
        <taxon>Actinomycetes</taxon>
        <taxon>Micrococcales</taxon>
        <taxon>Microbacteriaceae</taxon>
        <taxon>Agromyces</taxon>
    </lineage>
</organism>
<evidence type="ECO:0000313" key="1">
    <source>
        <dbReference type="EMBL" id="MRG60553.1"/>
    </source>
</evidence>
<reference evidence="1 2" key="1">
    <citation type="submission" date="2019-10" db="EMBL/GenBank/DDBJ databases">
        <authorList>
            <person name="Nie G."/>
            <person name="Ming H."/>
            <person name="Yi B."/>
        </authorList>
    </citation>
    <scope>NUCLEOTIDE SEQUENCE [LARGE SCALE GENOMIC DNA]</scope>
    <source>
        <strain evidence="1 2">CFH 90414</strain>
    </source>
</reference>
<dbReference type="AlphaFoldDB" id="A0A6I2FF75"/>
<keyword evidence="2" id="KW-1185">Reference proteome</keyword>
<dbReference type="RefSeq" id="WP_153684995.1">
    <property type="nucleotide sequence ID" value="NZ_WJIF01000006.1"/>
</dbReference>
<accession>A0A6I2FF75</accession>
<sequence length="842" mass="85702">MTAVLSTGTAPPSARALSGADFDPGNIISDGNFYNGSAMSEAEIQRFLESVVGSCANSNCLAAYRADTPTRTWSFGTCGTYHGAPAESAARIIFKVQQACNLSAKVILVTLQKEQSLLTNRAPSDGVMRKAMGYGCPDTAACDSTYYGFFNQVFAAGRQLTWYGNPGGSFTYIKVGAYNWIRYKPDASCGSKSVLVKNRATAALYYYTPYTPNDAALANLGGTGDDCSAYGNRNFWVFYNNWFGPSAGPDGRTLIAAEYSAQGGPGGHLGQPITEVVVIPQNGGGLGQAFQNGSIYWTPATGALTVRAGPLRDYYFQLGGAAGPMGWPMLNQQSIPDNGGGLGQLFTGGSLYSSPAGTFLVKDPIRGGYFEQNGAAGPMGWPVADQTCGLPLGACGQRFAAGEVLWTPAGGAHSIWGAIRAGFVKAGGIGGAWGAPTSALVTLGGGAGVGQAFARGSAYATGSIAYFVDGAIRDLYFAHGGATGRLGFPTNAESCRADGTCVQEFQFGVITAPPTGPARIAAPDIDAQHAALGGATGVLGRPSGLMVYYPYGGGGLAQGYTGGAIFRKNGLGAFGVFGPVRDGYFANNGAAGPLGWPTGQIVCGTPVGACSQTFEGGVVLSNSATGAFAVRGAILEAYAQSGSGGGTWGWPVTHTVPLPGGWGQAFTAGSAYAFGNESAIFVSGAIRDTYFRVGGATGPLGFPVTTAACGLPGAGCEQAFQNGSVYWSRATGAHSVTGQFLVAYRVAGGPLGAWGYPLTSEVALPYRGGGTGQAFQGASIYASTSTGAQSVAEPIRAHYFAQAGAAGPLGFPTGPVSCSPNGCAQSFQGGAIRTDAYGALLP</sequence>
<dbReference type="EMBL" id="WJIF01000006">
    <property type="protein sequence ID" value="MRG60553.1"/>
    <property type="molecule type" value="Genomic_DNA"/>
</dbReference>
<name>A0A6I2FF75_9MICO</name>
<proteinExistence type="predicted"/>
<evidence type="ECO:0008006" key="3">
    <source>
        <dbReference type="Google" id="ProtNLM"/>
    </source>
</evidence>
<protein>
    <recommendedName>
        <fullName evidence="3">LGFP repeat-containing protein</fullName>
    </recommendedName>
</protein>
<evidence type="ECO:0000313" key="2">
    <source>
        <dbReference type="Proteomes" id="UP000431080"/>
    </source>
</evidence>
<comment type="caution">
    <text evidence="1">The sequence shown here is derived from an EMBL/GenBank/DDBJ whole genome shotgun (WGS) entry which is preliminary data.</text>
</comment>